<keyword evidence="3" id="KW-0862">Zinc</keyword>
<gene>
    <name evidence="6" type="ORF">GAYE_SCF17G3717</name>
</gene>
<evidence type="ECO:0000256" key="2">
    <source>
        <dbReference type="ARBA" id="ARBA00022771"/>
    </source>
</evidence>
<dbReference type="Pfam" id="PF01753">
    <property type="entry name" value="zf-MYND"/>
    <property type="match status" value="1"/>
</dbReference>
<dbReference type="SUPFAM" id="SSF144232">
    <property type="entry name" value="HIT/MYND zinc finger-like"/>
    <property type="match status" value="1"/>
</dbReference>
<dbReference type="GO" id="GO:0008270">
    <property type="term" value="F:zinc ion binding"/>
    <property type="evidence" value="ECO:0007669"/>
    <property type="project" value="UniProtKB-KW"/>
</dbReference>
<sequence length="406" mass="46555">MEIKTNDKESLTAVQKLPKYDSEVLQYVSRLLRVWVQDEQQKTIRPCYHFLVRLYPKGQVIRYEICRNPDRKPTASQVFDFLCRTLLDPPNGEDAHRPGIISFTDQDLETQLANMLNTLGIETQVLQPAEGLEDLVKAVSESLIKRDLATRTDASERPGMLSKPGVDLSMIQAFFTAAYRLREKGPWSEFSENQVYGIRIDDIFRFVVVLGSSDNVFGVAVCSSLSRFRQKYCQAMGSQYSGSSSSNISCAFCGAEQLLVTYRCTQCKVAYYCNEKCQRKDWSVHKQECHNNALWNQKLERPFLQRKEMTLIYCSETAVPFDDLDLQAKYSWPLYPCEENFPVAFVVVANDGETSLDRPNKEELQWLTKLCEVLVESCGKTPSSLNEKALMEQNKWIFVETLSNHK</sequence>
<evidence type="ECO:0000256" key="4">
    <source>
        <dbReference type="PROSITE-ProRule" id="PRU00134"/>
    </source>
</evidence>
<dbReference type="AlphaFoldDB" id="A0AAV9IEY4"/>
<dbReference type="Gene3D" id="6.10.140.2220">
    <property type="match status" value="1"/>
</dbReference>
<keyword evidence="1" id="KW-0479">Metal-binding</keyword>
<name>A0AAV9IEY4_9RHOD</name>
<protein>
    <recommendedName>
        <fullName evidence="5">MYND-type domain-containing protein</fullName>
    </recommendedName>
</protein>
<feature type="domain" description="MYND-type" evidence="5">
    <location>
        <begin position="250"/>
        <end position="289"/>
    </location>
</feature>
<reference evidence="6 7" key="1">
    <citation type="submission" date="2022-07" db="EMBL/GenBank/DDBJ databases">
        <title>Genome-wide signatures of adaptation to extreme environments.</title>
        <authorList>
            <person name="Cho C.H."/>
            <person name="Yoon H.S."/>
        </authorList>
    </citation>
    <scope>NUCLEOTIDE SEQUENCE [LARGE SCALE GENOMIC DNA]</scope>
    <source>
        <strain evidence="6 7">108.79 E11</strain>
    </source>
</reference>
<evidence type="ECO:0000259" key="5">
    <source>
        <dbReference type="PROSITE" id="PS50865"/>
    </source>
</evidence>
<comment type="caution">
    <text evidence="6">The sequence shown here is derived from an EMBL/GenBank/DDBJ whole genome shotgun (WGS) entry which is preliminary data.</text>
</comment>
<dbReference type="InterPro" id="IPR002893">
    <property type="entry name" value="Znf_MYND"/>
</dbReference>
<keyword evidence="2 4" id="KW-0863">Zinc-finger</keyword>
<evidence type="ECO:0000313" key="6">
    <source>
        <dbReference type="EMBL" id="KAK4525808.1"/>
    </source>
</evidence>
<organism evidence="6 7">
    <name type="scientific">Galdieria yellowstonensis</name>
    <dbReference type="NCBI Taxonomy" id="3028027"/>
    <lineage>
        <taxon>Eukaryota</taxon>
        <taxon>Rhodophyta</taxon>
        <taxon>Bangiophyceae</taxon>
        <taxon>Galdieriales</taxon>
        <taxon>Galdieriaceae</taxon>
        <taxon>Galdieria</taxon>
    </lineage>
</organism>
<evidence type="ECO:0000313" key="7">
    <source>
        <dbReference type="Proteomes" id="UP001300502"/>
    </source>
</evidence>
<accession>A0AAV9IEY4</accession>
<dbReference type="Proteomes" id="UP001300502">
    <property type="component" value="Unassembled WGS sequence"/>
</dbReference>
<keyword evidence="7" id="KW-1185">Reference proteome</keyword>
<evidence type="ECO:0000256" key="1">
    <source>
        <dbReference type="ARBA" id="ARBA00022723"/>
    </source>
</evidence>
<proteinExistence type="predicted"/>
<dbReference type="EMBL" id="JANCYU010000034">
    <property type="protein sequence ID" value="KAK4525808.1"/>
    <property type="molecule type" value="Genomic_DNA"/>
</dbReference>
<evidence type="ECO:0000256" key="3">
    <source>
        <dbReference type="ARBA" id="ARBA00022833"/>
    </source>
</evidence>
<dbReference type="PROSITE" id="PS50865">
    <property type="entry name" value="ZF_MYND_2"/>
    <property type="match status" value="1"/>
</dbReference>
<dbReference type="PROSITE" id="PS01360">
    <property type="entry name" value="ZF_MYND_1"/>
    <property type="match status" value="1"/>
</dbReference>